<dbReference type="NCBIfam" id="TIGR03930">
    <property type="entry name" value="WXG100_ESAT6"/>
    <property type="match status" value="1"/>
</dbReference>
<dbReference type="Proteomes" id="UP000254400">
    <property type="component" value="Unassembled WGS sequence"/>
</dbReference>
<organism evidence="1 2">
    <name type="scientific">Paenibacillus polymyxa</name>
    <name type="common">Bacillus polymyxa</name>
    <dbReference type="NCBI Taxonomy" id="1406"/>
    <lineage>
        <taxon>Bacteria</taxon>
        <taxon>Bacillati</taxon>
        <taxon>Bacillota</taxon>
        <taxon>Bacilli</taxon>
        <taxon>Bacillales</taxon>
        <taxon>Paenibacillaceae</taxon>
        <taxon>Paenibacillus</taxon>
    </lineage>
</organism>
<accession>A0A378Y2M2</accession>
<dbReference type="AlphaFoldDB" id="A0A378Y2M2"/>
<sequence>MVLHKFEECYYVMTNSQQRYNMTTIKVTPEQLMTISKQFELAQQKVTQMNINLIKQISSMERFWDGVTKEQFYYSFQTSQKNMNDFVTLTDSIAKELRRHADKFRLADLLEAGNIDSSCLPPPPNSCAIPTPDTRNALEKSADSLVELGEDFMAAAEDRYEKRYDSVGGFLDYWTFGIPKGLYQGYAERASKQFDSGNDFFNFWTFGVHGTIREAMFPTNAWSKEHWANMIGTAGIFGGVSSVIKPKIGLGSSLKYEVKSGATIEVKGTSNRLSDTMLGKNDADPFRDIYGPGRLSHPEEWSTIIKNTQGAGVEVRILDRDIMAYAPKGSGKPGQLNIYEDASISALRHEYQHFLDDKAKGFPSLDVTYEFKNRIIMELRAYMVEIKEAERIGNKDLAEHLWNNYRDERQYLLENYGPVKLD</sequence>
<gene>
    <name evidence="1" type="primary">M1_1702_2</name>
    <name evidence="1" type="ORF">NCTC10343_04231</name>
</gene>
<proteinExistence type="predicted"/>
<dbReference type="EMBL" id="UGSC01000001">
    <property type="protein sequence ID" value="SUA71344.1"/>
    <property type="molecule type" value="Genomic_DNA"/>
</dbReference>
<evidence type="ECO:0000313" key="1">
    <source>
        <dbReference type="EMBL" id="SUA71344.1"/>
    </source>
</evidence>
<reference evidence="1 2" key="1">
    <citation type="submission" date="2018-06" db="EMBL/GenBank/DDBJ databases">
        <authorList>
            <consortium name="Pathogen Informatics"/>
            <person name="Doyle S."/>
        </authorList>
    </citation>
    <scope>NUCLEOTIDE SEQUENCE [LARGE SCALE GENOMIC DNA]</scope>
    <source>
        <strain evidence="1 2">NCTC10343</strain>
    </source>
</reference>
<dbReference type="Pfam" id="PF06013">
    <property type="entry name" value="WXG100"/>
    <property type="match status" value="1"/>
</dbReference>
<name>A0A378Y2M2_PAEPO</name>
<dbReference type="InterPro" id="IPR036689">
    <property type="entry name" value="ESAT-6-like_sf"/>
</dbReference>
<dbReference type="InterPro" id="IPR010310">
    <property type="entry name" value="T7SS_ESAT-6-like"/>
</dbReference>
<dbReference type="Gene3D" id="1.10.287.850">
    <property type="entry name" value="HP0062-like domain"/>
    <property type="match status" value="1"/>
</dbReference>
<protein>
    <submittedName>
        <fullName evidence="1">Protein of uncharacterized function DUF909</fullName>
    </submittedName>
</protein>
<evidence type="ECO:0000313" key="2">
    <source>
        <dbReference type="Proteomes" id="UP000254400"/>
    </source>
</evidence>
<dbReference type="SUPFAM" id="SSF140453">
    <property type="entry name" value="EsxAB dimer-like"/>
    <property type="match status" value="1"/>
</dbReference>